<keyword evidence="4" id="KW-0418">Kinase</keyword>
<dbReference type="Gene3D" id="3.30.160.20">
    <property type="match status" value="2"/>
</dbReference>
<dbReference type="GO" id="GO:0070920">
    <property type="term" value="P:regulation of regulatory ncRNA processing"/>
    <property type="evidence" value="ECO:0007669"/>
    <property type="project" value="TreeGrafter"/>
</dbReference>
<dbReference type="AlphaFoldDB" id="A0A9Q0NBU2"/>
<evidence type="ECO:0000313" key="5">
    <source>
        <dbReference type="Proteomes" id="UP001151699"/>
    </source>
</evidence>
<keyword evidence="1 2" id="KW-0694">RNA-binding</keyword>
<dbReference type="Proteomes" id="UP001151699">
    <property type="component" value="Chromosome A"/>
</dbReference>
<organism evidence="4 5">
    <name type="scientific">Pseudolycoriella hygida</name>
    <dbReference type="NCBI Taxonomy" id="35572"/>
    <lineage>
        <taxon>Eukaryota</taxon>
        <taxon>Metazoa</taxon>
        <taxon>Ecdysozoa</taxon>
        <taxon>Arthropoda</taxon>
        <taxon>Hexapoda</taxon>
        <taxon>Insecta</taxon>
        <taxon>Pterygota</taxon>
        <taxon>Neoptera</taxon>
        <taxon>Endopterygota</taxon>
        <taxon>Diptera</taxon>
        <taxon>Nematocera</taxon>
        <taxon>Sciaroidea</taxon>
        <taxon>Sciaridae</taxon>
        <taxon>Pseudolycoriella</taxon>
    </lineage>
</organism>
<dbReference type="GO" id="GO:0005634">
    <property type="term" value="C:nucleus"/>
    <property type="evidence" value="ECO:0007669"/>
    <property type="project" value="TreeGrafter"/>
</dbReference>
<dbReference type="SMART" id="SM00358">
    <property type="entry name" value="DSRM"/>
    <property type="match status" value="2"/>
</dbReference>
<dbReference type="PROSITE" id="PS50137">
    <property type="entry name" value="DS_RBD"/>
    <property type="match status" value="2"/>
</dbReference>
<name>A0A9Q0NBU2_9DIPT</name>
<keyword evidence="5" id="KW-1185">Reference proteome</keyword>
<dbReference type="GO" id="GO:0005737">
    <property type="term" value="C:cytoplasm"/>
    <property type="evidence" value="ECO:0007669"/>
    <property type="project" value="TreeGrafter"/>
</dbReference>
<evidence type="ECO:0000256" key="1">
    <source>
        <dbReference type="ARBA" id="ARBA00022884"/>
    </source>
</evidence>
<dbReference type="GO" id="GO:0016442">
    <property type="term" value="C:RISC complex"/>
    <property type="evidence" value="ECO:0007669"/>
    <property type="project" value="TreeGrafter"/>
</dbReference>
<dbReference type="OrthoDB" id="10056847at2759"/>
<accession>A0A9Q0NBU2</accession>
<sequence length="207" mass="23656">MDTMSQIKYDEQLHTPYSCKSTDRKKRKGYKSFKQQSPVSVLQILLKDKGIEPKYELVQIEGAIHNPTFLYKASFGDKDAMGSGKSKKEARNAAAKCLIYEITGNSYGKVNHSISKMEKRDSDNLDNTVGRLQELCMAQKWPLPIYETESEAGLPHDRQFTIACTVFEHKEIGQGKNKRDAKRSAANKMWMKLKENSMEQYGFTQDL</sequence>
<evidence type="ECO:0000256" key="2">
    <source>
        <dbReference type="PROSITE-ProRule" id="PRU00266"/>
    </source>
</evidence>
<evidence type="ECO:0000259" key="3">
    <source>
        <dbReference type="PROSITE" id="PS50137"/>
    </source>
</evidence>
<dbReference type="GO" id="GO:0003725">
    <property type="term" value="F:double-stranded RNA binding"/>
    <property type="evidence" value="ECO:0007669"/>
    <property type="project" value="TreeGrafter"/>
</dbReference>
<dbReference type="InterPro" id="IPR051247">
    <property type="entry name" value="RLC_Component"/>
</dbReference>
<dbReference type="EMBL" id="WJQU01000001">
    <property type="protein sequence ID" value="KAJ6647430.1"/>
    <property type="molecule type" value="Genomic_DNA"/>
</dbReference>
<feature type="domain" description="DRBM" evidence="3">
    <location>
        <begin position="127"/>
        <end position="195"/>
    </location>
</feature>
<dbReference type="GO" id="GO:0035197">
    <property type="term" value="F:siRNA binding"/>
    <property type="evidence" value="ECO:0007669"/>
    <property type="project" value="TreeGrafter"/>
</dbReference>
<dbReference type="GO" id="GO:0070578">
    <property type="term" value="C:RISC-loading complex"/>
    <property type="evidence" value="ECO:0007669"/>
    <property type="project" value="TreeGrafter"/>
</dbReference>
<dbReference type="GO" id="GO:0048477">
    <property type="term" value="P:oogenesis"/>
    <property type="evidence" value="ECO:0007669"/>
    <property type="project" value="UniProtKB-ARBA"/>
</dbReference>
<dbReference type="InterPro" id="IPR014720">
    <property type="entry name" value="dsRBD_dom"/>
</dbReference>
<dbReference type="SUPFAM" id="SSF54768">
    <property type="entry name" value="dsRNA-binding domain-like"/>
    <property type="match status" value="2"/>
</dbReference>
<dbReference type="GO" id="GO:0030422">
    <property type="term" value="P:siRNA processing"/>
    <property type="evidence" value="ECO:0007669"/>
    <property type="project" value="TreeGrafter"/>
</dbReference>
<dbReference type="Pfam" id="PF00035">
    <property type="entry name" value="dsrm"/>
    <property type="match status" value="2"/>
</dbReference>
<dbReference type="GO" id="GO:0016301">
    <property type="term" value="F:kinase activity"/>
    <property type="evidence" value="ECO:0007669"/>
    <property type="project" value="UniProtKB-KW"/>
</dbReference>
<comment type="caution">
    <text evidence="4">The sequence shown here is derived from an EMBL/GenBank/DDBJ whole genome shotgun (WGS) entry which is preliminary data.</text>
</comment>
<dbReference type="PANTHER" id="PTHR46205">
    <property type="entry name" value="LOQUACIOUS, ISOFORM B"/>
    <property type="match status" value="1"/>
</dbReference>
<feature type="domain" description="DRBM" evidence="3">
    <location>
        <begin position="37"/>
        <end position="104"/>
    </location>
</feature>
<reference evidence="4" key="1">
    <citation type="submission" date="2022-07" db="EMBL/GenBank/DDBJ databases">
        <authorList>
            <person name="Trinca V."/>
            <person name="Uliana J.V.C."/>
            <person name="Torres T.T."/>
            <person name="Ward R.J."/>
            <person name="Monesi N."/>
        </authorList>
    </citation>
    <scope>NUCLEOTIDE SEQUENCE</scope>
    <source>
        <strain evidence="4">HSMRA1968</strain>
        <tissue evidence="4">Whole embryos</tissue>
    </source>
</reference>
<proteinExistence type="predicted"/>
<dbReference type="FunFam" id="3.30.160.20:FF:000007">
    <property type="entry name" value="Double-stranded RNA-binding protein Staufen homolog 1"/>
    <property type="match status" value="1"/>
</dbReference>
<dbReference type="PANTHER" id="PTHR46205:SF3">
    <property type="entry name" value="LOQUACIOUS, ISOFORM B"/>
    <property type="match status" value="1"/>
</dbReference>
<keyword evidence="4" id="KW-0808">Transferase</keyword>
<gene>
    <name evidence="4" type="primary">prkra-a_0</name>
    <name evidence="4" type="ORF">Bhyg_02652</name>
</gene>
<protein>
    <submittedName>
        <fullName evidence="4">Interferon-inducible double-stranded RNA-dependent protein kinase activator A like A</fullName>
    </submittedName>
</protein>
<evidence type="ECO:0000313" key="4">
    <source>
        <dbReference type="EMBL" id="KAJ6647430.1"/>
    </source>
</evidence>